<dbReference type="Gene3D" id="1.10.10.60">
    <property type="entry name" value="Homeodomain-like"/>
    <property type="match status" value="1"/>
</dbReference>
<evidence type="ECO:0000256" key="2">
    <source>
        <dbReference type="ARBA" id="ARBA00023125"/>
    </source>
</evidence>
<proteinExistence type="predicted"/>
<dbReference type="GO" id="GO:0003700">
    <property type="term" value="F:DNA-binding transcription factor activity"/>
    <property type="evidence" value="ECO:0007669"/>
    <property type="project" value="InterPro"/>
</dbReference>
<keyword evidence="6" id="KW-1185">Reference proteome</keyword>
<name>A0A398BQF5_9RHOB</name>
<evidence type="ECO:0000256" key="1">
    <source>
        <dbReference type="ARBA" id="ARBA00023015"/>
    </source>
</evidence>
<dbReference type="InterPro" id="IPR009057">
    <property type="entry name" value="Homeodomain-like_sf"/>
</dbReference>
<accession>A0A398BQF5</accession>
<dbReference type="InterPro" id="IPR050204">
    <property type="entry name" value="AraC_XylS_family_regulators"/>
</dbReference>
<evidence type="ECO:0000313" key="6">
    <source>
        <dbReference type="Proteomes" id="UP000266649"/>
    </source>
</evidence>
<dbReference type="PANTHER" id="PTHR46796:SF6">
    <property type="entry name" value="ARAC SUBFAMILY"/>
    <property type="match status" value="1"/>
</dbReference>
<evidence type="ECO:0000256" key="3">
    <source>
        <dbReference type="ARBA" id="ARBA00023163"/>
    </source>
</evidence>
<dbReference type="Pfam" id="PF12833">
    <property type="entry name" value="HTH_18"/>
    <property type="match status" value="1"/>
</dbReference>
<feature type="domain" description="HTH araC/xylS-type" evidence="4">
    <location>
        <begin position="204"/>
        <end position="307"/>
    </location>
</feature>
<reference evidence="5 6" key="1">
    <citation type="submission" date="2018-09" db="EMBL/GenBank/DDBJ databases">
        <title>Gemmobacter lutimaris sp. nov., a marine bacterium isolated from tidal flat.</title>
        <authorList>
            <person name="Lee D.W."/>
            <person name="Yoo Y."/>
            <person name="Kim J.-J."/>
            <person name="Kim B.S."/>
        </authorList>
    </citation>
    <scope>NUCLEOTIDE SEQUENCE [LARGE SCALE GENOMIC DNA]</scope>
    <source>
        <strain evidence="5 6">YJ-T1-11</strain>
    </source>
</reference>
<keyword evidence="3" id="KW-0804">Transcription</keyword>
<dbReference type="GO" id="GO:0043565">
    <property type="term" value="F:sequence-specific DNA binding"/>
    <property type="evidence" value="ECO:0007669"/>
    <property type="project" value="InterPro"/>
</dbReference>
<evidence type="ECO:0000313" key="5">
    <source>
        <dbReference type="EMBL" id="RID91131.1"/>
    </source>
</evidence>
<organism evidence="5 6">
    <name type="scientific">Gemmobacter lutimaris</name>
    <dbReference type="NCBI Taxonomy" id="2306023"/>
    <lineage>
        <taxon>Bacteria</taxon>
        <taxon>Pseudomonadati</taxon>
        <taxon>Pseudomonadota</taxon>
        <taxon>Alphaproteobacteria</taxon>
        <taxon>Rhodobacterales</taxon>
        <taxon>Paracoccaceae</taxon>
        <taxon>Gemmobacter</taxon>
    </lineage>
</organism>
<dbReference type="InterPro" id="IPR020449">
    <property type="entry name" value="Tscrpt_reg_AraC-type_HTH"/>
</dbReference>
<dbReference type="PROSITE" id="PS01124">
    <property type="entry name" value="HTH_ARAC_FAMILY_2"/>
    <property type="match status" value="1"/>
</dbReference>
<dbReference type="AlphaFoldDB" id="A0A398BQF5"/>
<dbReference type="Proteomes" id="UP000266649">
    <property type="component" value="Unassembled WGS sequence"/>
</dbReference>
<sequence length="315" mass="36188">MTMQPFWGGKAMMCFDEWNSCILNNCGHYYSKPVKNTRKPVGIFSLRRRHGVDIADMQCEIDQIERLRAGIRRDDHEYMFLLMQKSGEMRVAHNGRDEVLTAGDSLLMDSTRTAELRFDGKAASFLSVHLPRSLCLAGRGTSPMTGRRVERSHPLRPSLDALMHGEGPGDSQADYLFDFIAMMFRPEDRAGDASAFRDRHGRFRYICDTIERHVSDSDFSVERLAGLVHMSRRQLQRDFRDNGTTFTRVLCEARMKLVASHLRRAARLKQRPAISDLAYQAGFSDLSHFNRSFRQIYDLSPGGYYDDHLQSLIEH</sequence>
<comment type="caution">
    <text evidence="5">The sequence shown here is derived from an EMBL/GenBank/DDBJ whole genome shotgun (WGS) entry which is preliminary data.</text>
</comment>
<dbReference type="Pfam" id="PF14525">
    <property type="entry name" value="AraC_binding_2"/>
    <property type="match status" value="1"/>
</dbReference>
<dbReference type="PRINTS" id="PR00032">
    <property type="entry name" value="HTHARAC"/>
</dbReference>
<protein>
    <submittedName>
        <fullName evidence="5">Helix-turn-helix domain-containing protein</fullName>
    </submittedName>
</protein>
<keyword evidence="2" id="KW-0238">DNA-binding</keyword>
<keyword evidence="1" id="KW-0805">Transcription regulation</keyword>
<dbReference type="InterPro" id="IPR018060">
    <property type="entry name" value="HTH_AraC"/>
</dbReference>
<dbReference type="InterPro" id="IPR035418">
    <property type="entry name" value="AraC-bd_2"/>
</dbReference>
<evidence type="ECO:0000259" key="4">
    <source>
        <dbReference type="PROSITE" id="PS01124"/>
    </source>
</evidence>
<dbReference type="SUPFAM" id="SSF46689">
    <property type="entry name" value="Homeodomain-like"/>
    <property type="match status" value="1"/>
</dbReference>
<dbReference type="SMART" id="SM00342">
    <property type="entry name" value="HTH_ARAC"/>
    <property type="match status" value="1"/>
</dbReference>
<dbReference type="PANTHER" id="PTHR46796">
    <property type="entry name" value="HTH-TYPE TRANSCRIPTIONAL ACTIVATOR RHAS-RELATED"/>
    <property type="match status" value="1"/>
</dbReference>
<dbReference type="EMBL" id="QXXQ01000008">
    <property type="protein sequence ID" value="RID91131.1"/>
    <property type="molecule type" value="Genomic_DNA"/>
</dbReference>
<gene>
    <name evidence="5" type="ORF">D2N39_14635</name>
</gene>